<protein>
    <submittedName>
        <fullName evidence="1">Uncharacterized protein</fullName>
    </submittedName>
</protein>
<dbReference type="AlphaFoldDB" id="A0A951QQU3"/>
<reference evidence="1" key="2">
    <citation type="journal article" date="2022" name="Microbiol. Resour. Announc.">
        <title>Metagenome Sequencing to Explore Phylogenomics of Terrestrial Cyanobacteria.</title>
        <authorList>
            <person name="Ward R.D."/>
            <person name="Stajich J.E."/>
            <person name="Johansen J.R."/>
            <person name="Huntemann M."/>
            <person name="Clum A."/>
            <person name="Foster B."/>
            <person name="Foster B."/>
            <person name="Roux S."/>
            <person name="Palaniappan K."/>
            <person name="Varghese N."/>
            <person name="Mukherjee S."/>
            <person name="Reddy T.B.K."/>
            <person name="Daum C."/>
            <person name="Copeland A."/>
            <person name="Chen I.A."/>
            <person name="Ivanova N.N."/>
            <person name="Kyrpides N.C."/>
            <person name="Shapiro N."/>
            <person name="Eloe-Fadrosh E.A."/>
            <person name="Pietrasiak N."/>
        </authorList>
    </citation>
    <scope>NUCLEOTIDE SEQUENCE</scope>
    <source>
        <strain evidence="1">GSE-NOS-MK-12-04C</strain>
    </source>
</reference>
<proteinExistence type="predicted"/>
<evidence type="ECO:0000313" key="2">
    <source>
        <dbReference type="Proteomes" id="UP000729701"/>
    </source>
</evidence>
<sequence length="71" mass="7732">MNFVDDASLSSNAKYMGIMRTVIVGAERYPILEAITATGSRGMGQINLHFAPRKGALVETARGISDYRDLI</sequence>
<accession>A0A951QQU3</accession>
<gene>
    <name evidence="1" type="ORF">KME60_21665</name>
</gene>
<reference evidence="1" key="1">
    <citation type="submission" date="2021-05" db="EMBL/GenBank/DDBJ databases">
        <authorList>
            <person name="Pietrasiak N."/>
            <person name="Ward R."/>
            <person name="Stajich J.E."/>
            <person name="Kurbessoian T."/>
        </authorList>
    </citation>
    <scope>NUCLEOTIDE SEQUENCE</scope>
    <source>
        <strain evidence="1">GSE-NOS-MK-12-04C</strain>
    </source>
</reference>
<dbReference type="EMBL" id="JAHHGZ010000025">
    <property type="protein sequence ID" value="MBW4669946.1"/>
    <property type="molecule type" value="Genomic_DNA"/>
</dbReference>
<organism evidence="1 2">
    <name type="scientific">Cyanomargarita calcarea GSE-NOS-MK-12-04C</name>
    <dbReference type="NCBI Taxonomy" id="2839659"/>
    <lineage>
        <taxon>Bacteria</taxon>
        <taxon>Bacillati</taxon>
        <taxon>Cyanobacteriota</taxon>
        <taxon>Cyanophyceae</taxon>
        <taxon>Nostocales</taxon>
        <taxon>Cyanomargaritaceae</taxon>
        <taxon>Cyanomargarita</taxon>
    </lineage>
</organism>
<dbReference type="Proteomes" id="UP000729701">
    <property type="component" value="Unassembled WGS sequence"/>
</dbReference>
<comment type="caution">
    <text evidence="1">The sequence shown here is derived from an EMBL/GenBank/DDBJ whole genome shotgun (WGS) entry which is preliminary data.</text>
</comment>
<name>A0A951QQU3_9CYAN</name>
<evidence type="ECO:0000313" key="1">
    <source>
        <dbReference type="EMBL" id="MBW4669946.1"/>
    </source>
</evidence>